<dbReference type="InterPro" id="IPR004358">
    <property type="entry name" value="Sig_transdc_His_kin-like_C"/>
</dbReference>
<dbReference type="InterPro" id="IPR000700">
    <property type="entry name" value="PAS-assoc_C"/>
</dbReference>
<dbReference type="Pfam" id="PF13185">
    <property type="entry name" value="GAF_2"/>
    <property type="match status" value="1"/>
</dbReference>
<dbReference type="InterPro" id="IPR001610">
    <property type="entry name" value="PAC"/>
</dbReference>
<dbReference type="PROSITE" id="PS50110">
    <property type="entry name" value="RESPONSE_REGULATORY"/>
    <property type="match status" value="1"/>
</dbReference>
<comment type="caution">
    <text evidence="9">Lacks conserved residue(s) required for the propagation of feature annotation.</text>
</comment>
<dbReference type="STRING" id="1920490.GCA_001895925_01265"/>
<dbReference type="SUPFAM" id="SSF52172">
    <property type="entry name" value="CheY-like"/>
    <property type="match status" value="1"/>
</dbReference>
<dbReference type="CDD" id="cd16922">
    <property type="entry name" value="HATPase_EvgS-ArcB-TorS-like"/>
    <property type="match status" value="1"/>
</dbReference>
<accession>A0A2T1DBM9</accession>
<evidence type="ECO:0000313" key="15">
    <source>
        <dbReference type="EMBL" id="PSB17863.1"/>
    </source>
</evidence>
<dbReference type="InterPro" id="IPR003018">
    <property type="entry name" value="GAF"/>
</dbReference>
<evidence type="ECO:0000256" key="5">
    <source>
        <dbReference type="ARBA" id="ARBA00022679"/>
    </source>
</evidence>
<dbReference type="InterPro" id="IPR029016">
    <property type="entry name" value="GAF-like_dom_sf"/>
</dbReference>
<dbReference type="SMART" id="SM00387">
    <property type="entry name" value="HATPase_c"/>
    <property type="match status" value="1"/>
</dbReference>
<dbReference type="PANTHER" id="PTHR43047:SF72">
    <property type="entry name" value="OSMOSENSING HISTIDINE PROTEIN KINASE SLN1"/>
    <property type="match status" value="1"/>
</dbReference>
<organism evidence="15 16">
    <name type="scientific">Phormidesmis priestleyi ULC007</name>
    <dbReference type="NCBI Taxonomy" id="1920490"/>
    <lineage>
        <taxon>Bacteria</taxon>
        <taxon>Bacillati</taxon>
        <taxon>Cyanobacteriota</taxon>
        <taxon>Cyanophyceae</taxon>
        <taxon>Leptolyngbyales</taxon>
        <taxon>Leptolyngbyaceae</taxon>
        <taxon>Phormidesmis</taxon>
    </lineage>
</organism>
<dbReference type="Gene3D" id="3.40.50.2300">
    <property type="match status" value="1"/>
</dbReference>
<comment type="catalytic activity">
    <reaction evidence="1">
        <text>ATP + protein L-histidine = ADP + protein N-phospho-L-histidine.</text>
        <dbReference type="EC" id="2.7.13.3"/>
    </reaction>
</comment>
<evidence type="ECO:0000256" key="1">
    <source>
        <dbReference type="ARBA" id="ARBA00000085"/>
    </source>
</evidence>
<dbReference type="InterPro" id="IPR011006">
    <property type="entry name" value="CheY-like_superfamily"/>
</dbReference>
<dbReference type="SMART" id="SM00388">
    <property type="entry name" value="HisKA"/>
    <property type="match status" value="1"/>
</dbReference>
<feature type="domain" description="PAC" evidence="14">
    <location>
        <begin position="360"/>
        <end position="412"/>
    </location>
</feature>
<dbReference type="SUPFAM" id="SSF47384">
    <property type="entry name" value="Homodimeric domain of signal transducing histidine kinase"/>
    <property type="match status" value="1"/>
</dbReference>
<feature type="domain" description="Histidine kinase" evidence="11">
    <location>
        <begin position="823"/>
        <end position="1040"/>
    </location>
</feature>
<evidence type="ECO:0000259" key="13">
    <source>
        <dbReference type="PROSITE" id="PS50112"/>
    </source>
</evidence>
<feature type="domain" description="Response regulatory" evidence="12">
    <location>
        <begin position="6"/>
        <end position="123"/>
    </location>
</feature>
<evidence type="ECO:0000313" key="16">
    <source>
        <dbReference type="Proteomes" id="UP000238634"/>
    </source>
</evidence>
<feature type="domain" description="PAS" evidence="13">
    <location>
        <begin position="142"/>
        <end position="214"/>
    </location>
</feature>
<dbReference type="InterPro" id="IPR003594">
    <property type="entry name" value="HATPase_dom"/>
</dbReference>
<dbReference type="Pfam" id="PF01590">
    <property type="entry name" value="GAF"/>
    <property type="match status" value="1"/>
</dbReference>
<dbReference type="InterPro" id="IPR003661">
    <property type="entry name" value="HisK_dim/P_dom"/>
</dbReference>
<dbReference type="GO" id="GO:0005886">
    <property type="term" value="C:plasma membrane"/>
    <property type="evidence" value="ECO:0007669"/>
    <property type="project" value="TreeGrafter"/>
</dbReference>
<dbReference type="AlphaFoldDB" id="A0A2T1DBM9"/>
<evidence type="ECO:0000259" key="14">
    <source>
        <dbReference type="PROSITE" id="PS50113"/>
    </source>
</evidence>
<dbReference type="InterPro" id="IPR001789">
    <property type="entry name" value="Sig_transdc_resp-reg_receiver"/>
</dbReference>
<proteinExistence type="inferred from homology"/>
<comment type="caution">
    <text evidence="15">The sequence shown here is derived from an EMBL/GenBank/DDBJ whole genome shotgun (WGS) entry which is preliminary data.</text>
</comment>
<dbReference type="InterPro" id="IPR036890">
    <property type="entry name" value="HATPase_C_sf"/>
</dbReference>
<evidence type="ECO:0000256" key="4">
    <source>
        <dbReference type="ARBA" id="ARBA00022553"/>
    </source>
</evidence>
<dbReference type="InterPro" id="IPR013655">
    <property type="entry name" value="PAS_fold_3"/>
</dbReference>
<evidence type="ECO:0000256" key="6">
    <source>
        <dbReference type="ARBA" id="ARBA00022777"/>
    </source>
</evidence>
<dbReference type="Gene3D" id="3.30.565.10">
    <property type="entry name" value="Histidine kinase-like ATPase, C-terminal domain"/>
    <property type="match status" value="1"/>
</dbReference>
<dbReference type="Gene3D" id="3.30.450.20">
    <property type="entry name" value="PAS domain"/>
    <property type="match status" value="2"/>
</dbReference>
<evidence type="ECO:0000256" key="2">
    <source>
        <dbReference type="ARBA" id="ARBA00006402"/>
    </source>
</evidence>
<dbReference type="InterPro" id="IPR005467">
    <property type="entry name" value="His_kinase_dom"/>
</dbReference>
<dbReference type="Pfam" id="PF00512">
    <property type="entry name" value="HisKA"/>
    <property type="match status" value="1"/>
</dbReference>
<dbReference type="Gene3D" id="3.30.450.40">
    <property type="match status" value="2"/>
</dbReference>
<dbReference type="PRINTS" id="PR00344">
    <property type="entry name" value="BCTRLSENSOR"/>
</dbReference>
<sequence length="1045" mass="116187">MEDSLKILLVDDDAVARTALGRSLLIAGVKIRETVEVENCASAIAILEQAVFDCALINYQLPDGDALSLVRQIRHCEFAIALIVLTGQGDEQLAVELMKAGANDYLSNKLLPENLSRSLWSAVRVNRAEQRTAAATQKLRASEERYRLVLEGSNDGIWDWSICDDEVFCNDRMLEIVGRSRETLGTAQSAFFQLIHPDDQNRVLQAIRAHLHQSAPFDVEFRMQHGSGNYIDCTSRGKAQCNQEGQLFRMSGIVSDITQRKQAQEKIVQLNRDLEHRVTELQTLLDVIPIGIAIAEDAACQYIRVNASMSAQLGIALGENASKSRSDAEQLPFKIYQNGRELDAAELPMQRSAELGISISGVELEVMQQNGRSVTLLSEVAPLFDESFNSRGCVGAFLDITDRKRAEDSQRFLANASTLLTSSLDASTILENLAQLSVPYLADWCMIHTLQDEQTQLVALFHSDPQKVAAFEDYRQRYPLDLNSSDSIAVVLKTGQSQFYPQVSDHLLVNQTQNAEQYEQLKAFKFRSAMIVPLLARERILGVITFALVESNRHYTLTDLSLAEDLARRAALAVDNARLYQATQRAEQNLRKAIVILGEQQQQLRILQRLTDLLNQRLTDLPGLLQAMIDAICDAIPNAEFGLIVLQNPQTQQLELTATTGLDLDEFPINEAFSPGEGLLGRVFVTGKTHLIQPSSHPIAPDHDSLLTPHASLDHLPSSLCAVAIESAQAGRLGVLAIGNWEGNTAFDEDDSRMLVAFGEQAAIALNNAQLINALEEREERLEMQNAILAQQNQALENQRQQIQSQNLRLIEAAQLKSQFLATMSHELRTPMNAIMGFSQLLLRQSQLRPVHLEMVDRILNNAKNLLALINDILDLSKIEAGRLELKLERFNLSDFLTATTSELRSLADQKQLLLSVNSHLKDPWVVNDSARLRQVLVNLLSNAIKFTDVGTIEVEVWGLANGRLVISVRDTGIGIAPDDLVRIFEEFRQLDQSSTRRHGGTGLGLAITKWLVQMMGGTIGVESQLAAGSTFRVELPRWVERRMD</sequence>
<keyword evidence="7" id="KW-0902">Two-component regulatory system</keyword>
<keyword evidence="5" id="KW-0808">Transferase</keyword>
<dbReference type="InterPro" id="IPR035965">
    <property type="entry name" value="PAS-like_dom_sf"/>
</dbReference>
<feature type="coiled-coil region" evidence="10">
    <location>
        <begin position="772"/>
        <end position="816"/>
    </location>
</feature>
<dbReference type="EC" id="2.7.13.3" evidence="3"/>
<dbReference type="OrthoDB" id="445851at2"/>
<dbReference type="Proteomes" id="UP000238634">
    <property type="component" value="Unassembled WGS sequence"/>
</dbReference>
<dbReference type="Gene3D" id="1.10.287.130">
    <property type="match status" value="1"/>
</dbReference>
<dbReference type="GO" id="GO:0000155">
    <property type="term" value="F:phosphorelay sensor kinase activity"/>
    <property type="evidence" value="ECO:0007669"/>
    <property type="project" value="InterPro"/>
</dbReference>
<dbReference type="NCBIfam" id="TIGR00229">
    <property type="entry name" value="sensory_box"/>
    <property type="match status" value="1"/>
</dbReference>
<reference evidence="15 16" key="2">
    <citation type="submission" date="2018-03" db="EMBL/GenBank/DDBJ databases">
        <title>The ancient ancestry and fast evolution of plastids.</title>
        <authorList>
            <person name="Moore K.R."/>
            <person name="Magnabosco C."/>
            <person name="Momper L."/>
            <person name="Gold D.A."/>
            <person name="Bosak T."/>
            <person name="Fournier G.P."/>
        </authorList>
    </citation>
    <scope>NUCLEOTIDE SEQUENCE [LARGE SCALE GENOMIC DNA]</scope>
    <source>
        <strain evidence="15 16">ULC007</strain>
    </source>
</reference>
<dbReference type="PANTHER" id="PTHR43047">
    <property type="entry name" value="TWO-COMPONENT HISTIDINE PROTEIN KINASE"/>
    <property type="match status" value="1"/>
</dbReference>
<dbReference type="SMART" id="SM00065">
    <property type="entry name" value="GAF"/>
    <property type="match status" value="2"/>
</dbReference>
<dbReference type="SUPFAM" id="SSF55785">
    <property type="entry name" value="PYP-like sensor domain (PAS domain)"/>
    <property type="match status" value="2"/>
</dbReference>
<evidence type="ECO:0000259" key="12">
    <source>
        <dbReference type="PROSITE" id="PS50110"/>
    </source>
</evidence>
<evidence type="ECO:0000256" key="9">
    <source>
        <dbReference type="PROSITE-ProRule" id="PRU00169"/>
    </source>
</evidence>
<dbReference type="FunFam" id="3.30.565.10:FF:000010">
    <property type="entry name" value="Sensor histidine kinase RcsC"/>
    <property type="match status" value="1"/>
</dbReference>
<keyword evidence="16" id="KW-1185">Reference proteome</keyword>
<feature type="domain" description="PAC" evidence="14">
    <location>
        <begin position="217"/>
        <end position="269"/>
    </location>
</feature>
<dbReference type="PROSITE" id="PS50112">
    <property type="entry name" value="PAS"/>
    <property type="match status" value="1"/>
</dbReference>
<dbReference type="SUPFAM" id="SSF55781">
    <property type="entry name" value="GAF domain-like"/>
    <property type="match status" value="2"/>
</dbReference>
<evidence type="ECO:0000256" key="7">
    <source>
        <dbReference type="ARBA" id="ARBA00023012"/>
    </source>
</evidence>
<dbReference type="Pfam" id="PF00072">
    <property type="entry name" value="Response_reg"/>
    <property type="match status" value="1"/>
</dbReference>
<dbReference type="CDD" id="cd00130">
    <property type="entry name" value="PAS"/>
    <property type="match status" value="1"/>
</dbReference>
<evidence type="ECO:0000256" key="8">
    <source>
        <dbReference type="ARBA" id="ARBA00074306"/>
    </source>
</evidence>
<dbReference type="PROSITE" id="PS50109">
    <property type="entry name" value="HIS_KIN"/>
    <property type="match status" value="1"/>
</dbReference>
<dbReference type="CDD" id="cd00082">
    <property type="entry name" value="HisKA"/>
    <property type="match status" value="1"/>
</dbReference>
<dbReference type="SMART" id="SM00086">
    <property type="entry name" value="PAC"/>
    <property type="match status" value="2"/>
</dbReference>
<keyword evidence="10" id="KW-0175">Coiled coil</keyword>
<dbReference type="SMART" id="SM00091">
    <property type="entry name" value="PAS"/>
    <property type="match status" value="2"/>
</dbReference>
<evidence type="ECO:0000256" key="3">
    <source>
        <dbReference type="ARBA" id="ARBA00012438"/>
    </source>
</evidence>
<dbReference type="GO" id="GO:0009927">
    <property type="term" value="F:histidine phosphotransfer kinase activity"/>
    <property type="evidence" value="ECO:0007669"/>
    <property type="project" value="TreeGrafter"/>
</dbReference>
<keyword evidence="4" id="KW-0597">Phosphoprotein</keyword>
<protein>
    <recommendedName>
        <fullName evidence="8">Circadian input-output histidine kinase CikA</fullName>
        <ecNumber evidence="3">2.7.13.3</ecNumber>
    </recommendedName>
</protein>
<evidence type="ECO:0000259" key="11">
    <source>
        <dbReference type="PROSITE" id="PS50109"/>
    </source>
</evidence>
<dbReference type="EMBL" id="PVWG01000023">
    <property type="protein sequence ID" value="PSB17863.1"/>
    <property type="molecule type" value="Genomic_DNA"/>
</dbReference>
<dbReference type="PROSITE" id="PS50113">
    <property type="entry name" value="PAC"/>
    <property type="match status" value="2"/>
</dbReference>
<reference evidence="15 16" key="1">
    <citation type="submission" date="2018-02" db="EMBL/GenBank/DDBJ databases">
        <authorList>
            <person name="Cohen D.B."/>
            <person name="Kent A.D."/>
        </authorList>
    </citation>
    <scope>NUCLEOTIDE SEQUENCE [LARGE SCALE GENOMIC DNA]</scope>
    <source>
        <strain evidence="15 16">ULC007</strain>
    </source>
</reference>
<name>A0A2T1DBM9_9CYAN</name>
<dbReference type="Pfam" id="PF08447">
    <property type="entry name" value="PAS_3"/>
    <property type="match status" value="1"/>
</dbReference>
<dbReference type="InterPro" id="IPR000014">
    <property type="entry name" value="PAS"/>
</dbReference>
<gene>
    <name evidence="15" type="ORF">C7B65_17505</name>
</gene>
<evidence type="ECO:0000256" key="10">
    <source>
        <dbReference type="SAM" id="Coils"/>
    </source>
</evidence>
<dbReference type="SMART" id="SM00448">
    <property type="entry name" value="REC"/>
    <property type="match status" value="1"/>
</dbReference>
<dbReference type="SUPFAM" id="SSF55874">
    <property type="entry name" value="ATPase domain of HSP90 chaperone/DNA topoisomerase II/histidine kinase"/>
    <property type="match status" value="1"/>
</dbReference>
<dbReference type="InterPro" id="IPR036097">
    <property type="entry name" value="HisK_dim/P_sf"/>
</dbReference>
<comment type="similarity">
    <text evidence="2">In the N-terminal section; belongs to the phytochrome family.</text>
</comment>
<keyword evidence="6" id="KW-0418">Kinase</keyword>
<dbReference type="CDD" id="cd00156">
    <property type="entry name" value="REC"/>
    <property type="match status" value="1"/>
</dbReference>
<dbReference type="Pfam" id="PF02518">
    <property type="entry name" value="HATPase_c"/>
    <property type="match status" value="1"/>
</dbReference>